<sequence>MTRWFSPTSLQFSSSSWNQSRFRSKTIPSTKYRHVKHYRLLKEIAHGSTCIVYLALDTKSRKLYALKEMNLKRLQRQNHMDWLQARHPKHQQQHDGIKRRRIEPFSPILASANQIESDILHSLHHDNIVEWVDCFEDSNNLYLVTEWVDGSVLVDLHHEQTNESDNRQDFSAHSIFIQLVDVLDHLHERNIIHGDIKPDNVLLTKNKQIKLIDFGSAIKLNATDNNSKNNDDGIMKKAFHRRRTLAFLPPECIKKETTTAHHDIATVIHYETAADIWSLGMTLYCMVYGKLPFHYSTNSTNKQMDVYHLLQNFTTVPHNNSPTIDPQLCHLIDQMLNVSPLERITLKQIKRHPWYLGTTTTT</sequence>
<evidence type="ECO:0000256" key="4">
    <source>
        <dbReference type="ARBA" id="ARBA00022741"/>
    </source>
</evidence>
<evidence type="ECO:0000256" key="1">
    <source>
        <dbReference type="ARBA" id="ARBA00012513"/>
    </source>
</evidence>
<keyword evidence="2" id="KW-0723">Serine/threonine-protein kinase</keyword>
<reference evidence="10 11" key="1">
    <citation type="submission" date="2016-07" db="EMBL/GenBank/DDBJ databases">
        <title>Pervasive Adenine N6-methylation of Active Genes in Fungi.</title>
        <authorList>
            <consortium name="DOE Joint Genome Institute"/>
            <person name="Mondo S.J."/>
            <person name="Dannebaum R.O."/>
            <person name="Kuo R.C."/>
            <person name="Labutti K."/>
            <person name="Haridas S."/>
            <person name="Kuo A."/>
            <person name="Salamov A."/>
            <person name="Ahrendt S.R."/>
            <person name="Lipzen A."/>
            <person name="Sullivan W."/>
            <person name="Andreopoulos W.B."/>
            <person name="Clum A."/>
            <person name="Lindquist E."/>
            <person name="Daum C."/>
            <person name="Ramamoorthy G.K."/>
            <person name="Gryganskyi A."/>
            <person name="Culley D."/>
            <person name="Magnuson J.K."/>
            <person name="James T.Y."/>
            <person name="O'Malley M.A."/>
            <person name="Stajich J.E."/>
            <person name="Spatafora J.W."/>
            <person name="Visel A."/>
            <person name="Grigoriev I.V."/>
        </authorList>
    </citation>
    <scope>NUCLEOTIDE SEQUENCE [LARGE SCALE GENOMIC DNA]</scope>
    <source>
        <strain evidence="10 11">NRRL 1336</strain>
    </source>
</reference>
<organism evidence="10 11">
    <name type="scientific">Absidia repens</name>
    <dbReference type="NCBI Taxonomy" id="90262"/>
    <lineage>
        <taxon>Eukaryota</taxon>
        <taxon>Fungi</taxon>
        <taxon>Fungi incertae sedis</taxon>
        <taxon>Mucoromycota</taxon>
        <taxon>Mucoromycotina</taxon>
        <taxon>Mucoromycetes</taxon>
        <taxon>Mucorales</taxon>
        <taxon>Cunninghamellaceae</taxon>
        <taxon>Absidia</taxon>
    </lineage>
</organism>
<dbReference type="Pfam" id="PF00069">
    <property type="entry name" value="Pkinase"/>
    <property type="match status" value="1"/>
</dbReference>
<dbReference type="EC" id="2.7.11.1" evidence="1"/>
<evidence type="ECO:0000256" key="2">
    <source>
        <dbReference type="ARBA" id="ARBA00022527"/>
    </source>
</evidence>
<keyword evidence="5 10" id="KW-0418">Kinase</keyword>
<evidence type="ECO:0000256" key="3">
    <source>
        <dbReference type="ARBA" id="ARBA00022679"/>
    </source>
</evidence>
<evidence type="ECO:0000256" key="7">
    <source>
        <dbReference type="ARBA" id="ARBA00047899"/>
    </source>
</evidence>
<evidence type="ECO:0000313" key="10">
    <source>
        <dbReference type="EMBL" id="ORZ15663.1"/>
    </source>
</evidence>
<dbReference type="PANTHER" id="PTHR24361">
    <property type="entry name" value="MITOGEN-ACTIVATED KINASE KINASE KINASE"/>
    <property type="match status" value="1"/>
</dbReference>
<keyword evidence="3" id="KW-0808">Transferase</keyword>
<comment type="catalytic activity">
    <reaction evidence="8">
        <text>L-seryl-[protein] + ATP = O-phospho-L-seryl-[protein] + ADP + H(+)</text>
        <dbReference type="Rhea" id="RHEA:17989"/>
        <dbReference type="Rhea" id="RHEA-COMP:9863"/>
        <dbReference type="Rhea" id="RHEA-COMP:11604"/>
        <dbReference type="ChEBI" id="CHEBI:15378"/>
        <dbReference type="ChEBI" id="CHEBI:29999"/>
        <dbReference type="ChEBI" id="CHEBI:30616"/>
        <dbReference type="ChEBI" id="CHEBI:83421"/>
        <dbReference type="ChEBI" id="CHEBI:456216"/>
        <dbReference type="EC" id="2.7.11.1"/>
    </reaction>
</comment>
<dbReference type="PROSITE" id="PS00108">
    <property type="entry name" value="PROTEIN_KINASE_ST"/>
    <property type="match status" value="1"/>
</dbReference>
<evidence type="ECO:0000259" key="9">
    <source>
        <dbReference type="PROSITE" id="PS50011"/>
    </source>
</evidence>
<comment type="catalytic activity">
    <reaction evidence="7">
        <text>L-threonyl-[protein] + ATP = O-phospho-L-threonyl-[protein] + ADP + H(+)</text>
        <dbReference type="Rhea" id="RHEA:46608"/>
        <dbReference type="Rhea" id="RHEA-COMP:11060"/>
        <dbReference type="Rhea" id="RHEA-COMP:11605"/>
        <dbReference type="ChEBI" id="CHEBI:15378"/>
        <dbReference type="ChEBI" id="CHEBI:30013"/>
        <dbReference type="ChEBI" id="CHEBI:30616"/>
        <dbReference type="ChEBI" id="CHEBI:61977"/>
        <dbReference type="ChEBI" id="CHEBI:456216"/>
        <dbReference type="EC" id="2.7.11.1"/>
    </reaction>
</comment>
<proteinExistence type="predicted"/>
<accession>A0A1X2IFI1</accession>
<dbReference type="InterPro" id="IPR000719">
    <property type="entry name" value="Prot_kinase_dom"/>
</dbReference>
<dbReference type="PANTHER" id="PTHR24361:SF433">
    <property type="entry name" value="PROTEIN KINASE DOMAIN-CONTAINING PROTEIN"/>
    <property type="match status" value="1"/>
</dbReference>
<dbReference type="Gene3D" id="1.10.510.10">
    <property type="entry name" value="Transferase(Phosphotransferase) domain 1"/>
    <property type="match status" value="1"/>
</dbReference>
<dbReference type="GO" id="GO:0005737">
    <property type="term" value="C:cytoplasm"/>
    <property type="evidence" value="ECO:0007669"/>
    <property type="project" value="TreeGrafter"/>
</dbReference>
<evidence type="ECO:0000313" key="11">
    <source>
        <dbReference type="Proteomes" id="UP000193560"/>
    </source>
</evidence>
<keyword evidence="4" id="KW-0547">Nucleotide-binding</keyword>
<comment type="caution">
    <text evidence="10">The sequence shown here is derived from an EMBL/GenBank/DDBJ whole genome shotgun (WGS) entry which is preliminary data.</text>
</comment>
<dbReference type="PROSITE" id="PS50011">
    <property type="entry name" value="PROTEIN_KINASE_DOM"/>
    <property type="match status" value="1"/>
</dbReference>
<dbReference type="InterPro" id="IPR053235">
    <property type="entry name" value="Ser_Thr_kinase"/>
</dbReference>
<dbReference type="InterPro" id="IPR011009">
    <property type="entry name" value="Kinase-like_dom_sf"/>
</dbReference>
<dbReference type="GO" id="GO:0005524">
    <property type="term" value="F:ATP binding"/>
    <property type="evidence" value="ECO:0007669"/>
    <property type="project" value="UniProtKB-KW"/>
</dbReference>
<feature type="domain" description="Protein kinase" evidence="9">
    <location>
        <begin position="38"/>
        <end position="355"/>
    </location>
</feature>
<keyword evidence="6" id="KW-0067">ATP-binding</keyword>
<dbReference type="SMART" id="SM00220">
    <property type="entry name" value="S_TKc"/>
    <property type="match status" value="1"/>
</dbReference>
<dbReference type="GO" id="GO:0004674">
    <property type="term" value="F:protein serine/threonine kinase activity"/>
    <property type="evidence" value="ECO:0007669"/>
    <property type="project" value="UniProtKB-KW"/>
</dbReference>
<dbReference type="OrthoDB" id="68483at2759"/>
<evidence type="ECO:0000256" key="5">
    <source>
        <dbReference type="ARBA" id="ARBA00022777"/>
    </source>
</evidence>
<dbReference type="STRING" id="90262.A0A1X2IFI1"/>
<dbReference type="AlphaFoldDB" id="A0A1X2IFI1"/>
<dbReference type="Proteomes" id="UP000193560">
    <property type="component" value="Unassembled WGS sequence"/>
</dbReference>
<protein>
    <recommendedName>
        <fullName evidence="1">non-specific serine/threonine protein kinase</fullName>
        <ecNumber evidence="1">2.7.11.1</ecNumber>
    </recommendedName>
</protein>
<keyword evidence="11" id="KW-1185">Reference proteome</keyword>
<evidence type="ECO:0000256" key="8">
    <source>
        <dbReference type="ARBA" id="ARBA00048679"/>
    </source>
</evidence>
<dbReference type="SUPFAM" id="SSF56112">
    <property type="entry name" value="Protein kinase-like (PK-like)"/>
    <property type="match status" value="1"/>
</dbReference>
<dbReference type="InterPro" id="IPR008271">
    <property type="entry name" value="Ser/Thr_kinase_AS"/>
</dbReference>
<evidence type="ECO:0000256" key="6">
    <source>
        <dbReference type="ARBA" id="ARBA00022840"/>
    </source>
</evidence>
<dbReference type="EMBL" id="MCGE01000012">
    <property type="protein sequence ID" value="ORZ15663.1"/>
    <property type="molecule type" value="Genomic_DNA"/>
</dbReference>
<name>A0A1X2IFI1_9FUNG</name>
<gene>
    <name evidence="10" type="ORF">BCR42DRAFT_415672</name>
</gene>